<reference evidence="1" key="2">
    <citation type="journal article" date="2007" name="Science">
        <title>Draft genome sequence of the sexually transmitted pathogen Trichomonas vaginalis.</title>
        <authorList>
            <person name="Carlton J.M."/>
            <person name="Hirt R.P."/>
            <person name="Silva J.C."/>
            <person name="Delcher A.L."/>
            <person name="Schatz M."/>
            <person name="Zhao Q."/>
            <person name="Wortman J.R."/>
            <person name="Bidwell S.L."/>
            <person name="Alsmark U.C.M."/>
            <person name="Besteiro S."/>
            <person name="Sicheritz-Ponten T."/>
            <person name="Noel C.J."/>
            <person name="Dacks J.B."/>
            <person name="Foster P.G."/>
            <person name="Simillion C."/>
            <person name="Van de Peer Y."/>
            <person name="Miranda-Saavedra D."/>
            <person name="Barton G.J."/>
            <person name="Westrop G.D."/>
            <person name="Mueller S."/>
            <person name="Dessi D."/>
            <person name="Fiori P.L."/>
            <person name="Ren Q."/>
            <person name="Paulsen I."/>
            <person name="Zhang H."/>
            <person name="Bastida-Corcuera F.D."/>
            <person name="Simoes-Barbosa A."/>
            <person name="Brown M.T."/>
            <person name="Hayes R.D."/>
            <person name="Mukherjee M."/>
            <person name="Okumura C.Y."/>
            <person name="Schneider R."/>
            <person name="Smith A.J."/>
            <person name="Vanacova S."/>
            <person name="Villalvazo M."/>
            <person name="Haas B.J."/>
            <person name="Pertea M."/>
            <person name="Feldblyum T.V."/>
            <person name="Utterback T.R."/>
            <person name="Shu C.L."/>
            <person name="Osoegawa K."/>
            <person name="de Jong P.J."/>
            <person name="Hrdy I."/>
            <person name="Horvathova L."/>
            <person name="Zubacova Z."/>
            <person name="Dolezal P."/>
            <person name="Malik S.B."/>
            <person name="Logsdon J.M. Jr."/>
            <person name="Henze K."/>
            <person name="Gupta A."/>
            <person name="Wang C.C."/>
            <person name="Dunne R.L."/>
            <person name="Upcroft J.A."/>
            <person name="Upcroft P."/>
            <person name="White O."/>
            <person name="Salzberg S.L."/>
            <person name="Tang P."/>
            <person name="Chiu C.-H."/>
            <person name="Lee Y.-S."/>
            <person name="Embley T.M."/>
            <person name="Coombs G.H."/>
            <person name="Mottram J.C."/>
            <person name="Tachezy J."/>
            <person name="Fraser-Liggett C.M."/>
            <person name="Johnson P.J."/>
        </authorList>
    </citation>
    <scope>NUCLEOTIDE SEQUENCE [LARGE SCALE GENOMIC DNA]</scope>
    <source>
        <strain evidence="1">G3</strain>
    </source>
</reference>
<dbReference type="InParanoid" id="A2ER95"/>
<dbReference type="VEuPathDB" id="TrichDB:TVAGG3_0411370"/>
<gene>
    <name evidence="1" type="ORF">TVAG_226610</name>
</gene>
<keyword evidence="2" id="KW-1185">Reference proteome</keyword>
<evidence type="ECO:0000313" key="1">
    <source>
        <dbReference type="EMBL" id="EAY04848.1"/>
    </source>
</evidence>
<dbReference type="OrthoDB" id="6781668at2759"/>
<organism evidence="1 2">
    <name type="scientific">Trichomonas vaginalis (strain ATCC PRA-98 / G3)</name>
    <dbReference type="NCBI Taxonomy" id="412133"/>
    <lineage>
        <taxon>Eukaryota</taxon>
        <taxon>Metamonada</taxon>
        <taxon>Parabasalia</taxon>
        <taxon>Trichomonadida</taxon>
        <taxon>Trichomonadidae</taxon>
        <taxon>Trichomonas</taxon>
    </lineage>
</organism>
<evidence type="ECO:0000313" key="2">
    <source>
        <dbReference type="Proteomes" id="UP000001542"/>
    </source>
</evidence>
<dbReference type="RefSeq" id="XP_001317071.1">
    <property type="nucleotide sequence ID" value="XM_001317036.1"/>
</dbReference>
<dbReference type="EMBL" id="DS113464">
    <property type="protein sequence ID" value="EAY04848.1"/>
    <property type="molecule type" value="Genomic_DNA"/>
</dbReference>
<dbReference type="Proteomes" id="UP000001542">
    <property type="component" value="Unassembled WGS sequence"/>
</dbReference>
<name>A2ER95_TRIV3</name>
<dbReference type="SMR" id="A2ER95"/>
<dbReference type="AlphaFoldDB" id="A2ER95"/>
<proteinExistence type="predicted"/>
<dbReference type="KEGG" id="tva:4762713"/>
<reference evidence="1" key="1">
    <citation type="submission" date="2006-10" db="EMBL/GenBank/DDBJ databases">
        <authorList>
            <person name="Amadeo P."/>
            <person name="Zhao Q."/>
            <person name="Wortman J."/>
            <person name="Fraser-Liggett C."/>
            <person name="Carlton J."/>
        </authorList>
    </citation>
    <scope>NUCLEOTIDE SEQUENCE</scope>
    <source>
        <strain evidence="1">G3</strain>
    </source>
</reference>
<dbReference type="VEuPathDB" id="TrichDB:TVAG_493780"/>
<sequence>MANTATILKFEDVQPFVPSLDEIESDFARNYAKDRILKNYQNYVKQINNNYNDLIGVWPEAQPINLFFGLIDSADIAQLKENLANNYQYKEKILAETEKKLQEIGRLDNSSSNSTLLLQEDQQIDDIISGWAPETREKFISLYTDFWNDVSNEEFARKVGYSVDICKKLVERLSKDGELNKEKPKKIDKKESKYVKISPITGITFIRNGKKYRIGKGLTDPNDNPLNPLHGVPDPLTEKEMCFPMICPQFYVLDRSTWAKMISEKHEHPYLRTHMGTKRDLIPLTIDNFNEYKDKIRNIDLEKYGLK</sequence>
<accession>A2ER95</accession>
<protein>
    <submittedName>
        <fullName evidence="1">Uncharacterized protein</fullName>
    </submittedName>
</protein>